<dbReference type="Proteomes" id="UP000245820">
    <property type="component" value="Chromosome"/>
</dbReference>
<dbReference type="RefSeq" id="WP_109343719.1">
    <property type="nucleotide sequence ID" value="NZ_CP029343.1"/>
</dbReference>
<dbReference type="SUPFAM" id="SSF55785">
    <property type="entry name" value="PYP-like sensor domain (PAS domain)"/>
    <property type="match status" value="1"/>
</dbReference>
<dbReference type="KEGG" id="mtim:DIR46_01825"/>
<organism evidence="1 2">
    <name type="scientific">Massilia oculi</name>
    <dbReference type="NCBI Taxonomy" id="945844"/>
    <lineage>
        <taxon>Bacteria</taxon>
        <taxon>Pseudomonadati</taxon>
        <taxon>Pseudomonadota</taxon>
        <taxon>Betaproteobacteria</taxon>
        <taxon>Burkholderiales</taxon>
        <taxon>Oxalobacteraceae</taxon>
        <taxon>Telluria group</taxon>
        <taxon>Massilia</taxon>
    </lineage>
</organism>
<gene>
    <name evidence="1" type="ORF">DIR46_01825</name>
</gene>
<protein>
    <submittedName>
        <fullName evidence="1">Phosphonate transporter</fullName>
    </submittedName>
</protein>
<keyword evidence="2" id="KW-1185">Reference proteome</keyword>
<accession>A0A2S2DD93</accession>
<dbReference type="Gene3D" id="3.30.450.20">
    <property type="entry name" value="PAS domain"/>
    <property type="match status" value="1"/>
</dbReference>
<reference evidence="1 2" key="1">
    <citation type="submission" date="2018-05" db="EMBL/GenBank/DDBJ databases">
        <title>Complete genome sequence of Massilia oculi sp. nov. CCUG 43427T (=DSM 26321T), the type strain of M. oculi, and comparison with genome sequences of other Massilia strains.</title>
        <authorList>
            <person name="Zhu B."/>
        </authorList>
    </citation>
    <scope>NUCLEOTIDE SEQUENCE [LARGE SCALE GENOMIC DNA]</scope>
    <source>
        <strain evidence="1 2">CCUG 43427</strain>
    </source>
</reference>
<evidence type="ECO:0000313" key="1">
    <source>
        <dbReference type="EMBL" id="AWL03315.1"/>
    </source>
</evidence>
<sequence>MTATPLTFDAPDLAARLDQCTPEQLDALEFGVIGFGADNNVTLYNAFESRAAGLSPQRVLGQPLFTTVAPCMNNFMVAQRFEDAKEENIVLDDTIDYVLTLRMRPVKVALRLLSTPGGAARYVLVQRQPR</sequence>
<dbReference type="AlphaFoldDB" id="A0A2S2DD93"/>
<dbReference type="EMBL" id="CP029343">
    <property type="protein sequence ID" value="AWL03315.1"/>
    <property type="molecule type" value="Genomic_DNA"/>
</dbReference>
<dbReference type="OrthoDB" id="8564681at2"/>
<name>A0A2S2DD93_9BURK</name>
<evidence type="ECO:0000313" key="2">
    <source>
        <dbReference type="Proteomes" id="UP000245820"/>
    </source>
</evidence>
<dbReference type="InterPro" id="IPR035965">
    <property type="entry name" value="PAS-like_dom_sf"/>
</dbReference>
<proteinExistence type="predicted"/>